<feature type="transmembrane region" description="Helical" evidence="1">
    <location>
        <begin position="430"/>
        <end position="448"/>
    </location>
</feature>
<feature type="transmembrane region" description="Helical" evidence="1">
    <location>
        <begin position="661"/>
        <end position="681"/>
    </location>
</feature>
<feature type="transmembrane region" description="Helical" evidence="1">
    <location>
        <begin position="376"/>
        <end position="394"/>
    </location>
</feature>
<feature type="transmembrane region" description="Helical" evidence="1">
    <location>
        <begin position="124"/>
        <end position="142"/>
    </location>
</feature>
<evidence type="ECO:0000256" key="1">
    <source>
        <dbReference type="SAM" id="Phobius"/>
    </source>
</evidence>
<dbReference type="EMBL" id="OU892286">
    <property type="protein sequence ID" value="CAG9761266.1"/>
    <property type="molecule type" value="Genomic_DNA"/>
</dbReference>
<feature type="transmembrane region" description="Helical" evidence="1">
    <location>
        <begin position="251"/>
        <end position="268"/>
    </location>
</feature>
<protein>
    <submittedName>
        <fullName evidence="2">Uncharacterized protein</fullName>
    </submittedName>
</protein>
<dbReference type="AlphaFoldDB" id="A0A9N9Q9K1"/>
<keyword evidence="3" id="KW-1185">Reference proteome</keyword>
<name>A0A9N9Q9K1_9CUCU</name>
<sequence length="694" mass="82441">MFEMVLVIVSIKFQSVTVFRNVFFQFFSIIFALRVVFNTLRRQVRGFPLEGMFEMVLVIVSIKFQSVTVFRNVFFQFFSIIFALRVVFNTLRRQVRGFPLEGMFEMVLVIVSIKFQSVTVFRNVFFQFFSIIFALRVVFNTLRRQVRGFPLEGMFEMVPVIVSIKFQSVTVFRNVFFQFFSIIFALRVVFNTLRRQVRGFPLEGMFEMVLVIVSIKFQSVTVFRNVFFQFFSIIFALRVVFNTLRRQVRGFPLEGMFEMVLVIVSIKFQSVTVFRNVFFQFFSIIFALRVVFNTLRRQVRGFPLEGMFEMVPVIVSIKFQSVTVFRNVFFQFFSIIFALRVVFNTLRRQVRGFPLEGMFEMVLVIVSIKFQSVTVFRNVFFQFFSIIFALRVVFNTLRRQVRGFPLEGMFEMVLVIVSIKFQSVTVFRNVFFQFFSIIFALRVVFNTLRRQVRGFPLEGMFEMVLVIVSIKFQSVTVFRNVFFQFFSIIFALRVVFNTLRRQVRGFPLEGMFEMVPVIVSIKFQSVTVFRNVFFQFFSIIFALRVVFNTLRRQVRGFPLEGMFEMVLVIVSIKFQSVTVFRNVFFQFFSIIFALRVVFNTLRRQVRGFPLEGMFEMVLVIVTFKFQSVTVFRNVFFQFFSIFFVLRVVFDTLRRQVRGCPLVEMLEMVLMIVPLGLMVLYFSEMCFSNYFNNKG</sequence>
<dbReference type="Proteomes" id="UP001152799">
    <property type="component" value="Chromosome 10"/>
</dbReference>
<organism evidence="2 3">
    <name type="scientific">Ceutorhynchus assimilis</name>
    <name type="common">cabbage seed weevil</name>
    <dbReference type="NCBI Taxonomy" id="467358"/>
    <lineage>
        <taxon>Eukaryota</taxon>
        <taxon>Metazoa</taxon>
        <taxon>Ecdysozoa</taxon>
        <taxon>Arthropoda</taxon>
        <taxon>Hexapoda</taxon>
        <taxon>Insecta</taxon>
        <taxon>Pterygota</taxon>
        <taxon>Neoptera</taxon>
        <taxon>Endopterygota</taxon>
        <taxon>Coleoptera</taxon>
        <taxon>Polyphaga</taxon>
        <taxon>Cucujiformia</taxon>
        <taxon>Curculionidae</taxon>
        <taxon>Ceutorhynchinae</taxon>
        <taxon>Ceutorhynchus</taxon>
    </lineage>
</organism>
<evidence type="ECO:0000313" key="3">
    <source>
        <dbReference type="Proteomes" id="UP001152799"/>
    </source>
</evidence>
<feature type="transmembrane region" description="Helical" evidence="1">
    <location>
        <begin position="478"/>
        <end position="496"/>
    </location>
</feature>
<feature type="transmembrane region" description="Helical" evidence="1">
    <location>
        <begin position="22"/>
        <end position="40"/>
    </location>
</feature>
<keyword evidence="1" id="KW-1133">Transmembrane helix</keyword>
<feature type="transmembrane region" description="Helical" evidence="1">
    <location>
        <begin position="274"/>
        <end position="292"/>
    </location>
</feature>
<accession>A0A9N9Q9K1</accession>
<gene>
    <name evidence="2" type="ORF">CEUTPL_LOCUS1972</name>
</gene>
<feature type="transmembrane region" description="Helical" evidence="1">
    <location>
        <begin position="583"/>
        <end position="601"/>
    </location>
</feature>
<feature type="transmembrane region" description="Helical" evidence="1">
    <location>
        <begin position="328"/>
        <end position="346"/>
    </location>
</feature>
<reference evidence="2" key="1">
    <citation type="submission" date="2022-01" db="EMBL/GenBank/DDBJ databases">
        <authorList>
            <person name="King R."/>
        </authorList>
    </citation>
    <scope>NUCLEOTIDE SEQUENCE</scope>
</reference>
<evidence type="ECO:0000313" key="2">
    <source>
        <dbReference type="EMBL" id="CAG9761266.1"/>
    </source>
</evidence>
<feature type="transmembrane region" description="Helical" evidence="1">
    <location>
        <begin position="631"/>
        <end position="649"/>
    </location>
</feature>
<keyword evidence="1" id="KW-0812">Transmembrane</keyword>
<feature type="transmembrane region" description="Helical" evidence="1">
    <location>
        <begin position="172"/>
        <end position="190"/>
    </location>
</feature>
<proteinExistence type="predicted"/>
<feature type="transmembrane region" description="Helical" evidence="1">
    <location>
        <begin position="532"/>
        <end position="550"/>
    </location>
</feature>
<keyword evidence="1" id="KW-0472">Membrane</keyword>
<feature type="transmembrane region" description="Helical" evidence="1">
    <location>
        <begin position="202"/>
        <end position="220"/>
    </location>
</feature>
<feature type="transmembrane region" description="Helical" evidence="1">
    <location>
        <begin position="70"/>
        <end position="88"/>
    </location>
</feature>